<gene>
    <name evidence="1" type="ORF">LOK49_LG15G01644</name>
</gene>
<name>A0ACC0F4H1_9ERIC</name>
<keyword evidence="2" id="KW-1185">Reference proteome</keyword>
<evidence type="ECO:0000313" key="1">
    <source>
        <dbReference type="EMBL" id="KAI7983653.1"/>
    </source>
</evidence>
<reference evidence="1 2" key="1">
    <citation type="journal article" date="2022" name="Plant J.">
        <title>Chromosome-level genome of Camellia lanceoleosa provides a valuable resource for understanding genome evolution and self-incompatibility.</title>
        <authorList>
            <person name="Gong W."/>
            <person name="Xiao S."/>
            <person name="Wang L."/>
            <person name="Liao Z."/>
            <person name="Chang Y."/>
            <person name="Mo W."/>
            <person name="Hu G."/>
            <person name="Li W."/>
            <person name="Zhao G."/>
            <person name="Zhu H."/>
            <person name="Hu X."/>
            <person name="Ji K."/>
            <person name="Xiang X."/>
            <person name="Song Q."/>
            <person name="Yuan D."/>
            <person name="Jin S."/>
            <person name="Zhang L."/>
        </authorList>
    </citation>
    <scope>NUCLEOTIDE SEQUENCE [LARGE SCALE GENOMIC DNA]</scope>
    <source>
        <strain evidence="1">SQ_2022a</strain>
    </source>
</reference>
<comment type="caution">
    <text evidence="1">The sequence shown here is derived from an EMBL/GenBank/DDBJ whole genome shotgun (WGS) entry which is preliminary data.</text>
</comment>
<dbReference type="EMBL" id="CM045768">
    <property type="protein sequence ID" value="KAI7983653.1"/>
    <property type="molecule type" value="Genomic_DNA"/>
</dbReference>
<evidence type="ECO:0000313" key="2">
    <source>
        <dbReference type="Proteomes" id="UP001060215"/>
    </source>
</evidence>
<dbReference type="Proteomes" id="UP001060215">
    <property type="component" value="Chromosome 11"/>
</dbReference>
<accession>A0ACC0F4H1</accession>
<organism evidence="1 2">
    <name type="scientific">Camellia lanceoleosa</name>
    <dbReference type="NCBI Taxonomy" id="1840588"/>
    <lineage>
        <taxon>Eukaryota</taxon>
        <taxon>Viridiplantae</taxon>
        <taxon>Streptophyta</taxon>
        <taxon>Embryophyta</taxon>
        <taxon>Tracheophyta</taxon>
        <taxon>Spermatophyta</taxon>
        <taxon>Magnoliopsida</taxon>
        <taxon>eudicotyledons</taxon>
        <taxon>Gunneridae</taxon>
        <taxon>Pentapetalae</taxon>
        <taxon>asterids</taxon>
        <taxon>Ericales</taxon>
        <taxon>Theaceae</taxon>
        <taxon>Camellia</taxon>
    </lineage>
</organism>
<sequence length="199" mass="21736">MAGMWQCCGGEEDSKSVVGNEEGVSVLEGGVDGYGLLVGEEEGKDGFCGREVSRNIDLVYGGGSIGLMGLISQAVHDGGRHVIGIEEQQFNLDLGALKQYFPFNLVISGILKICQDLFDLRFEEIADAEIPVALLTSQRQKEVGHTMLRFSEVVNLFHEFGHVFHHICNRASFARLLGLLLDPDFVENPNPGVRKLVSS</sequence>
<protein>
    <submittedName>
        <fullName evidence="1">Thimet oligopeptidase</fullName>
    </submittedName>
</protein>
<proteinExistence type="predicted"/>